<dbReference type="Proteomes" id="UP000295136">
    <property type="component" value="Unassembled WGS sequence"/>
</dbReference>
<evidence type="ECO:0000256" key="1">
    <source>
        <dbReference type="ARBA" id="ARBA00022801"/>
    </source>
</evidence>
<organism evidence="5 6">
    <name type="scientific">Nonomuraea mesophila</name>
    <dbReference type="NCBI Taxonomy" id="2530382"/>
    <lineage>
        <taxon>Bacteria</taxon>
        <taxon>Bacillati</taxon>
        <taxon>Actinomycetota</taxon>
        <taxon>Actinomycetes</taxon>
        <taxon>Streptosporangiales</taxon>
        <taxon>Streptosporangiaceae</taxon>
        <taxon>Nonomuraea</taxon>
    </lineage>
</organism>
<dbReference type="PANTHER" id="PTHR30404:SF0">
    <property type="entry name" value="N-ACETYLMURAMOYL-L-ALANINE AMIDASE AMIC"/>
    <property type="match status" value="1"/>
</dbReference>
<reference evidence="5 6" key="1">
    <citation type="submission" date="2019-03" db="EMBL/GenBank/DDBJ databases">
        <title>Draft genome sequences of novel Actinobacteria.</title>
        <authorList>
            <person name="Sahin N."/>
            <person name="Ay H."/>
            <person name="Saygin H."/>
        </authorList>
    </citation>
    <scope>NUCLEOTIDE SEQUENCE [LARGE SCALE GENOMIC DNA]</scope>
    <source>
        <strain evidence="5 6">6K102</strain>
    </source>
</reference>
<keyword evidence="3" id="KW-0732">Signal</keyword>
<gene>
    <name evidence="5" type="ORF">E1295_27415</name>
</gene>
<dbReference type="EMBL" id="SMLD01000083">
    <property type="protein sequence ID" value="TDE42597.1"/>
    <property type="molecule type" value="Genomic_DNA"/>
</dbReference>
<dbReference type="SUPFAM" id="SSF53187">
    <property type="entry name" value="Zn-dependent exopeptidases"/>
    <property type="match status" value="1"/>
</dbReference>
<feature type="region of interest" description="Disordered" evidence="2">
    <location>
        <begin position="35"/>
        <end position="75"/>
    </location>
</feature>
<dbReference type="GO" id="GO:0009253">
    <property type="term" value="P:peptidoglycan catabolic process"/>
    <property type="evidence" value="ECO:0007669"/>
    <property type="project" value="InterPro"/>
</dbReference>
<evidence type="ECO:0000313" key="5">
    <source>
        <dbReference type="EMBL" id="TDE42597.1"/>
    </source>
</evidence>
<dbReference type="Pfam" id="PF01520">
    <property type="entry name" value="Amidase_3"/>
    <property type="match status" value="1"/>
</dbReference>
<proteinExistence type="predicted"/>
<dbReference type="AlphaFoldDB" id="A0A4R5F4T8"/>
<evidence type="ECO:0000256" key="2">
    <source>
        <dbReference type="SAM" id="MobiDB-lite"/>
    </source>
</evidence>
<evidence type="ECO:0000256" key="3">
    <source>
        <dbReference type="SAM" id="SignalP"/>
    </source>
</evidence>
<dbReference type="Gene3D" id="3.40.630.40">
    <property type="entry name" value="Zn-dependent exopeptidases"/>
    <property type="match status" value="1"/>
</dbReference>
<feature type="domain" description="MurNAc-LAA" evidence="4">
    <location>
        <begin position="163"/>
        <end position="287"/>
    </location>
</feature>
<keyword evidence="6" id="KW-1185">Reference proteome</keyword>
<evidence type="ECO:0000313" key="6">
    <source>
        <dbReference type="Proteomes" id="UP000295136"/>
    </source>
</evidence>
<dbReference type="SMART" id="SM00646">
    <property type="entry name" value="Ami_3"/>
    <property type="match status" value="1"/>
</dbReference>
<dbReference type="GO" id="GO:0008745">
    <property type="term" value="F:N-acetylmuramoyl-L-alanine amidase activity"/>
    <property type="evidence" value="ECO:0007669"/>
    <property type="project" value="InterPro"/>
</dbReference>
<dbReference type="GO" id="GO:0030288">
    <property type="term" value="C:outer membrane-bounded periplasmic space"/>
    <property type="evidence" value="ECO:0007669"/>
    <property type="project" value="TreeGrafter"/>
</dbReference>
<dbReference type="RefSeq" id="WP_132634104.1">
    <property type="nucleotide sequence ID" value="NZ_SMLD01000083.1"/>
</dbReference>
<dbReference type="CDD" id="cd02696">
    <property type="entry name" value="MurNAc-LAA"/>
    <property type="match status" value="1"/>
</dbReference>
<dbReference type="PROSITE" id="PS51257">
    <property type="entry name" value="PROKAR_LIPOPROTEIN"/>
    <property type="match status" value="1"/>
</dbReference>
<dbReference type="PANTHER" id="PTHR30404">
    <property type="entry name" value="N-ACETYLMURAMOYL-L-ALANINE AMIDASE"/>
    <property type="match status" value="1"/>
</dbReference>
<feature type="signal peptide" evidence="3">
    <location>
        <begin position="1"/>
        <end position="20"/>
    </location>
</feature>
<feature type="chain" id="PRO_5039079999" evidence="3">
    <location>
        <begin position="21"/>
        <end position="292"/>
    </location>
</feature>
<evidence type="ECO:0000259" key="4">
    <source>
        <dbReference type="SMART" id="SM00646"/>
    </source>
</evidence>
<name>A0A4R5F4T8_9ACTN</name>
<comment type="caution">
    <text evidence="5">The sequence shown here is derived from an EMBL/GenBank/DDBJ whole genome shotgun (WGS) entry which is preliminary data.</text>
</comment>
<accession>A0A4R5F4T8</accession>
<dbReference type="InterPro" id="IPR002508">
    <property type="entry name" value="MurNAc-LAA_cat"/>
</dbReference>
<sequence>MRALPVTVLAVCGLIASACGATGTGDAAAGQAATTSTKEGASSSAPAKTFDPAETAGPSGTAGSSAERAREARPLDGKVIVIDPGHNGGNYRAPKQINRQVDVLTKKKACDTTGTATNSGYSEAAFTWDVSTRMVKILERRGATVKLTRPDNDGVGPCITRRAAIGNKAKADAAISVHADGSAPGNHGFHVIMPKKINGPVDKVVGPSSRLGIAVRDAFAKGTGLPYSTYIGKKALDYRSDLGGLNLSTVPKIFVECGNMRNAAEAAKFRRAKFRQKIALALANGLQHYLKA</sequence>
<protein>
    <submittedName>
        <fullName evidence="5">N-acetylmuramoyl-L-alanine amidase</fullName>
    </submittedName>
</protein>
<keyword evidence="1" id="KW-0378">Hydrolase</keyword>
<dbReference type="InterPro" id="IPR050695">
    <property type="entry name" value="N-acetylmuramoyl_amidase_3"/>
</dbReference>